<dbReference type="InterPro" id="IPR051534">
    <property type="entry name" value="CBASS_pafABC_assoc_protein"/>
</dbReference>
<accession>A0A1M5M5X8</accession>
<reference evidence="4" key="1">
    <citation type="submission" date="2016-11" db="EMBL/GenBank/DDBJ databases">
        <authorList>
            <person name="Varghese N."/>
            <person name="Submissions S."/>
        </authorList>
    </citation>
    <scope>NUCLEOTIDE SEQUENCE [LARGE SCALE GENOMIC DNA]</scope>
    <source>
        <strain evidence="4">DSM 17659</strain>
    </source>
</reference>
<evidence type="ECO:0000313" key="3">
    <source>
        <dbReference type="EMBL" id="SHG72672.1"/>
    </source>
</evidence>
<dbReference type="InterPro" id="IPR057727">
    <property type="entry name" value="WCX_dom"/>
</dbReference>
<dbReference type="Proteomes" id="UP000184020">
    <property type="component" value="Unassembled WGS sequence"/>
</dbReference>
<dbReference type="GO" id="GO:0003677">
    <property type="term" value="F:DNA binding"/>
    <property type="evidence" value="ECO:0007669"/>
    <property type="project" value="UniProtKB-KW"/>
</dbReference>
<dbReference type="PANTHER" id="PTHR34580:SF9">
    <property type="entry name" value="SLL5097 PROTEIN"/>
    <property type="match status" value="1"/>
</dbReference>
<dbReference type="PROSITE" id="PS52050">
    <property type="entry name" value="WYL"/>
    <property type="match status" value="1"/>
</dbReference>
<evidence type="ECO:0000313" key="4">
    <source>
        <dbReference type="Proteomes" id="UP000184020"/>
    </source>
</evidence>
<sequence length="299" mass="35758">MSKLIYFKRYLYIIDRLRSYPCDFKILQEYVMRKLKKEDIETDFEYSVRTFERDKKDIFDLFGITIQYNRKDKTYCMNEDEIEDQSVTRMIDAFSIHHALQEGNKLSPSVFLEKRKSLGTENIHAIIHAIQNLFILKFTHKKHWEDFTTHREVKPIAIKESQQRWYLIAFDKKDEKIKTFGLDRISNMRITDVNFKPVPCNVNQEYIHAFGIETYKPAERIVLEFTWQQGNYVKSFPLHESQVIIEENKNRVLIALFMCPTNDIILELLKQGPEVKVISPISLQQEIKNRISKMNKLYN</sequence>
<proteinExistence type="predicted"/>
<dbReference type="RefSeq" id="WP_073019972.1">
    <property type="nucleotide sequence ID" value="NZ_FQWF01000009.1"/>
</dbReference>
<gene>
    <name evidence="3" type="ORF">SAMN05444372_10961</name>
</gene>
<keyword evidence="4" id="KW-1185">Reference proteome</keyword>
<name>A0A1M5M5X8_9FLAO</name>
<dbReference type="PANTHER" id="PTHR34580">
    <property type="match status" value="1"/>
</dbReference>
<evidence type="ECO:0000259" key="2">
    <source>
        <dbReference type="Pfam" id="PF25583"/>
    </source>
</evidence>
<dbReference type="OrthoDB" id="43316at2"/>
<organism evidence="3 4">
    <name type="scientific">Flavobacterium micromati</name>
    <dbReference type="NCBI Taxonomy" id="229205"/>
    <lineage>
        <taxon>Bacteria</taxon>
        <taxon>Pseudomonadati</taxon>
        <taxon>Bacteroidota</taxon>
        <taxon>Flavobacteriia</taxon>
        <taxon>Flavobacteriales</taxon>
        <taxon>Flavobacteriaceae</taxon>
        <taxon>Flavobacterium</taxon>
    </lineage>
</organism>
<dbReference type="AlphaFoldDB" id="A0A1M5M5X8"/>
<dbReference type="Pfam" id="PF13280">
    <property type="entry name" value="WYL"/>
    <property type="match status" value="1"/>
</dbReference>
<evidence type="ECO:0000259" key="1">
    <source>
        <dbReference type="Pfam" id="PF13280"/>
    </source>
</evidence>
<keyword evidence="3" id="KW-0238">DNA-binding</keyword>
<dbReference type="STRING" id="229205.SAMN05444372_10961"/>
<dbReference type="InterPro" id="IPR026881">
    <property type="entry name" value="WYL_dom"/>
</dbReference>
<protein>
    <submittedName>
        <fullName evidence="3">Predicted DNA-binding transcriptional regulator YafY, contains an HTH and WYL domains</fullName>
    </submittedName>
</protein>
<feature type="domain" description="WCX" evidence="2">
    <location>
        <begin position="218"/>
        <end position="294"/>
    </location>
</feature>
<feature type="domain" description="WYL" evidence="1">
    <location>
        <begin position="122"/>
        <end position="189"/>
    </location>
</feature>
<dbReference type="EMBL" id="FQWF01000009">
    <property type="protein sequence ID" value="SHG72672.1"/>
    <property type="molecule type" value="Genomic_DNA"/>
</dbReference>
<dbReference type="Pfam" id="PF25583">
    <property type="entry name" value="WCX"/>
    <property type="match status" value="1"/>
</dbReference>